<keyword evidence="5" id="KW-0998">Cell outer membrane</keyword>
<dbReference type="InterPro" id="IPR033985">
    <property type="entry name" value="SusD-like_N"/>
</dbReference>
<dbReference type="PROSITE" id="PS51257">
    <property type="entry name" value="PROKAR_LIPOPROTEIN"/>
    <property type="match status" value="1"/>
</dbReference>
<sequence length="477" mass="53108">MKHTIYSTLFLLALTLGACKKSFLEITPSGKVIAETTADYDLLLNSLTLGNQFMTYAQAMGDEMAAIEPYFGGTTLQQQRAFKWESTIYEREEDAPEIMYPTTALYIYNKIINEVSDSKNGSDAQKNEVKAEALAGRAWTYLQLINIFAKPYNASTASADPGFPIIREADVTMGDFPRSTVKEVYDFIIKDLQDAIPGLRPVPLHRFRMSRPAAEALLAKTYLFMGNFTEALPHLNNAMAGIAASTYPVILYDYNTAFATGPLAPVTEFGPSIPNLYNNQESLYSRQTMGDWTSLTNALLLRPETMALYGASDQRRVFTRNNPFPGGAAFPRNMAQRVAPFSPIIGMVVPDVYLMRAEVRARLNDLTGAVSDLEALRVKRMPAADASVPAPVAADRASLVKFILEERIREFAALGYRWFDMRRLSVDPEFNGTVNKQHILYTADGNISQTFTLTADRLTFKLPPKVLFENPGMQDNP</sequence>
<keyword evidence="3" id="KW-0732">Signal</keyword>
<dbReference type="Pfam" id="PF14322">
    <property type="entry name" value="SusD-like_3"/>
    <property type="match status" value="1"/>
</dbReference>
<evidence type="ECO:0000256" key="3">
    <source>
        <dbReference type="ARBA" id="ARBA00022729"/>
    </source>
</evidence>
<evidence type="ECO:0000259" key="7">
    <source>
        <dbReference type="Pfam" id="PF14322"/>
    </source>
</evidence>
<reference evidence="8" key="1">
    <citation type="submission" date="2022-10" db="EMBL/GenBank/DDBJ databases">
        <title>Chitinophaga sp. nov., isolated from soil.</title>
        <authorList>
            <person name="Jeon C.O."/>
        </authorList>
    </citation>
    <scope>NUCLEOTIDE SEQUENCE</scope>
    <source>
        <strain evidence="8">R8</strain>
    </source>
</reference>
<keyword evidence="9" id="KW-1185">Reference proteome</keyword>
<proteinExistence type="inferred from homology"/>
<dbReference type="Gene3D" id="1.25.40.390">
    <property type="match status" value="2"/>
</dbReference>
<evidence type="ECO:0000256" key="5">
    <source>
        <dbReference type="ARBA" id="ARBA00023237"/>
    </source>
</evidence>
<dbReference type="Pfam" id="PF07980">
    <property type="entry name" value="SusD_RagB"/>
    <property type="match status" value="1"/>
</dbReference>
<name>A0ABY6IW49_9BACT</name>
<keyword evidence="4" id="KW-0472">Membrane</keyword>
<evidence type="ECO:0000259" key="6">
    <source>
        <dbReference type="Pfam" id="PF07980"/>
    </source>
</evidence>
<evidence type="ECO:0000313" key="8">
    <source>
        <dbReference type="EMBL" id="UYQ91426.1"/>
    </source>
</evidence>
<gene>
    <name evidence="8" type="ORF">MKQ68_15135</name>
</gene>
<organism evidence="8 9">
    <name type="scientific">Chitinophaga horti</name>
    <dbReference type="NCBI Taxonomy" id="2920382"/>
    <lineage>
        <taxon>Bacteria</taxon>
        <taxon>Pseudomonadati</taxon>
        <taxon>Bacteroidota</taxon>
        <taxon>Chitinophagia</taxon>
        <taxon>Chitinophagales</taxon>
        <taxon>Chitinophagaceae</taxon>
        <taxon>Chitinophaga</taxon>
    </lineage>
</organism>
<dbReference type="EMBL" id="CP107006">
    <property type="protein sequence ID" value="UYQ91426.1"/>
    <property type="molecule type" value="Genomic_DNA"/>
</dbReference>
<comment type="similarity">
    <text evidence="2">Belongs to the SusD family.</text>
</comment>
<dbReference type="InterPro" id="IPR011990">
    <property type="entry name" value="TPR-like_helical_dom_sf"/>
</dbReference>
<evidence type="ECO:0000256" key="1">
    <source>
        <dbReference type="ARBA" id="ARBA00004442"/>
    </source>
</evidence>
<feature type="domain" description="RagB/SusD" evidence="6">
    <location>
        <begin position="351"/>
        <end position="449"/>
    </location>
</feature>
<feature type="domain" description="SusD-like N-terminal" evidence="7">
    <location>
        <begin position="23"/>
        <end position="223"/>
    </location>
</feature>
<protein>
    <submittedName>
        <fullName evidence="8">RagB/SusD family nutrient uptake outer membrane protein</fullName>
    </submittedName>
</protein>
<evidence type="ECO:0000313" key="9">
    <source>
        <dbReference type="Proteomes" id="UP001162741"/>
    </source>
</evidence>
<dbReference type="Proteomes" id="UP001162741">
    <property type="component" value="Chromosome"/>
</dbReference>
<dbReference type="InterPro" id="IPR012944">
    <property type="entry name" value="SusD_RagB_dom"/>
</dbReference>
<accession>A0ABY6IW49</accession>
<dbReference type="RefSeq" id="WP_264279852.1">
    <property type="nucleotide sequence ID" value="NZ_CP107006.1"/>
</dbReference>
<evidence type="ECO:0000256" key="4">
    <source>
        <dbReference type="ARBA" id="ARBA00023136"/>
    </source>
</evidence>
<evidence type="ECO:0000256" key="2">
    <source>
        <dbReference type="ARBA" id="ARBA00006275"/>
    </source>
</evidence>
<dbReference type="SUPFAM" id="SSF48452">
    <property type="entry name" value="TPR-like"/>
    <property type="match status" value="1"/>
</dbReference>
<comment type="subcellular location">
    <subcellularLocation>
        <location evidence="1">Cell outer membrane</location>
    </subcellularLocation>
</comment>